<evidence type="ECO:0000259" key="15">
    <source>
        <dbReference type="PROSITE" id="PS50102"/>
    </source>
</evidence>
<dbReference type="SUPFAM" id="SSF57756">
    <property type="entry name" value="Retrovirus zinc finger-like domains"/>
    <property type="match status" value="1"/>
</dbReference>
<keyword evidence="7" id="KW-0862">Zinc</keyword>
<keyword evidence="4" id="KW-0479">Metal-binding</keyword>
<evidence type="ECO:0000256" key="10">
    <source>
        <dbReference type="ARBA" id="ARBA00023242"/>
    </source>
</evidence>
<feature type="domain" description="CCHC-type" evidence="16">
    <location>
        <begin position="106"/>
        <end position="121"/>
    </location>
</feature>
<keyword evidence="18" id="KW-1185">Reference proteome</keyword>
<dbReference type="PROSITE" id="PS50102">
    <property type="entry name" value="RRM"/>
    <property type="match status" value="1"/>
</dbReference>
<dbReference type="InterPro" id="IPR003954">
    <property type="entry name" value="RRM_euk-type"/>
</dbReference>
<reference evidence="17 18" key="1">
    <citation type="submission" date="2020-08" db="EMBL/GenBank/DDBJ databases">
        <authorList>
            <person name="Hejnol A."/>
        </authorList>
    </citation>
    <scope>NUCLEOTIDE SEQUENCE [LARGE SCALE GENOMIC DNA]</scope>
</reference>
<dbReference type="SUPFAM" id="SSF54928">
    <property type="entry name" value="RNA-binding domain, RBD"/>
    <property type="match status" value="1"/>
</dbReference>
<dbReference type="InterPro" id="IPR034219">
    <property type="entry name" value="ZCRB1_RRM"/>
</dbReference>
<feature type="compositionally biased region" description="Acidic residues" evidence="14">
    <location>
        <begin position="152"/>
        <end position="169"/>
    </location>
</feature>
<feature type="domain" description="RRM" evidence="15">
    <location>
        <begin position="10"/>
        <end position="88"/>
    </location>
</feature>
<dbReference type="SMART" id="SM00360">
    <property type="entry name" value="RRM"/>
    <property type="match status" value="1"/>
</dbReference>
<proteinExistence type="predicted"/>
<dbReference type="InterPro" id="IPR000504">
    <property type="entry name" value="RRM_dom"/>
</dbReference>
<evidence type="ECO:0000313" key="17">
    <source>
        <dbReference type="EMBL" id="CAD5119703.1"/>
    </source>
</evidence>
<evidence type="ECO:0000256" key="3">
    <source>
        <dbReference type="ARBA" id="ARBA00022664"/>
    </source>
</evidence>
<evidence type="ECO:0000256" key="6">
    <source>
        <dbReference type="ARBA" id="ARBA00022771"/>
    </source>
</evidence>
<evidence type="ECO:0000256" key="13">
    <source>
        <dbReference type="PROSITE-ProRule" id="PRU00176"/>
    </source>
</evidence>
<evidence type="ECO:0000313" key="18">
    <source>
        <dbReference type="Proteomes" id="UP000549394"/>
    </source>
</evidence>
<dbReference type="SMART" id="SM00361">
    <property type="entry name" value="RRM_1"/>
    <property type="match status" value="1"/>
</dbReference>
<comment type="caution">
    <text evidence="17">The sequence shown here is derived from an EMBL/GenBank/DDBJ whole genome shotgun (WGS) entry which is preliminary data.</text>
</comment>
<keyword evidence="8 13" id="KW-0694">RNA-binding</keyword>
<organism evidence="17 18">
    <name type="scientific">Dimorphilus gyrociliatus</name>
    <dbReference type="NCBI Taxonomy" id="2664684"/>
    <lineage>
        <taxon>Eukaryota</taxon>
        <taxon>Metazoa</taxon>
        <taxon>Spiralia</taxon>
        <taxon>Lophotrochozoa</taxon>
        <taxon>Annelida</taxon>
        <taxon>Polychaeta</taxon>
        <taxon>Polychaeta incertae sedis</taxon>
        <taxon>Dinophilidae</taxon>
        <taxon>Dimorphilus</taxon>
    </lineage>
</organism>
<dbReference type="Gene3D" id="4.10.60.10">
    <property type="entry name" value="Zinc finger, CCHC-type"/>
    <property type="match status" value="1"/>
</dbReference>
<dbReference type="CDD" id="cd12393">
    <property type="entry name" value="RRM_ZCRB1"/>
    <property type="match status" value="1"/>
</dbReference>
<accession>A0A7I8VUQ5</accession>
<evidence type="ECO:0000256" key="9">
    <source>
        <dbReference type="ARBA" id="ARBA00023187"/>
    </source>
</evidence>
<dbReference type="Gene3D" id="3.30.70.330">
    <property type="match status" value="1"/>
</dbReference>
<evidence type="ECO:0000256" key="5">
    <source>
        <dbReference type="ARBA" id="ARBA00022728"/>
    </source>
</evidence>
<keyword evidence="9" id="KW-0508">mRNA splicing</keyword>
<comment type="subcellular location">
    <subcellularLocation>
        <location evidence="1">Nucleus</location>
    </subcellularLocation>
</comment>
<dbReference type="AlphaFoldDB" id="A0A7I8VUQ5"/>
<sequence length="210" mass="24166">MSGGIAPSKSTVYASNLQFTLTNNDLHKVFEKFGKIVKVTIVKDKETRKSKGVAFVQFLDKFDATKAIESLNGTDLFGRKLKCSMAKDNGRSTEFIKRRQYTDKSRCYECGEEGHLSYKCPLNALGDRQAPKKKERKEKMRKRKFEPNERNVDEEEENIESDDNAEDPALESLAAIIWEETDRKNVSHDGSKKKRVYKKSSYFSDEEELE</sequence>
<dbReference type="SMART" id="SM00343">
    <property type="entry name" value="ZnF_C2HC"/>
    <property type="match status" value="1"/>
</dbReference>
<feature type="compositionally biased region" description="Basic and acidic residues" evidence="14">
    <location>
        <begin position="180"/>
        <end position="190"/>
    </location>
</feature>
<gene>
    <name evidence="17" type="ORF">DGYR_LOCUS7898</name>
</gene>
<evidence type="ECO:0000256" key="1">
    <source>
        <dbReference type="ARBA" id="ARBA00004123"/>
    </source>
</evidence>
<evidence type="ECO:0000256" key="4">
    <source>
        <dbReference type="ARBA" id="ARBA00022723"/>
    </source>
</evidence>
<evidence type="ECO:0000256" key="2">
    <source>
        <dbReference type="ARBA" id="ARBA00015428"/>
    </source>
</evidence>
<evidence type="ECO:0000259" key="16">
    <source>
        <dbReference type="PROSITE" id="PS50158"/>
    </source>
</evidence>
<name>A0A7I8VUQ5_9ANNE</name>
<dbReference type="InterPro" id="IPR035979">
    <property type="entry name" value="RBD_domain_sf"/>
</dbReference>
<dbReference type="InterPro" id="IPR012677">
    <property type="entry name" value="Nucleotide-bd_a/b_plait_sf"/>
</dbReference>
<dbReference type="GO" id="GO:0000398">
    <property type="term" value="P:mRNA splicing, via spliceosome"/>
    <property type="evidence" value="ECO:0007669"/>
    <property type="project" value="InterPro"/>
</dbReference>
<feature type="region of interest" description="Disordered" evidence="14">
    <location>
        <begin position="128"/>
        <end position="210"/>
    </location>
</feature>
<evidence type="ECO:0000256" key="12">
    <source>
        <dbReference type="PROSITE-ProRule" id="PRU00047"/>
    </source>
</evidence>
<dbReference type="PANTHER" id="PTHR46259:SF1">
    <property type="entry name" value="ZINC FINGER CCHC-TYPE AND RNA-BINDING MOTIF-CONTAINING PROTEIN 1"/>
    <property type="match status" value="1"/>
</dbReference>
<protein>
    <recommendedName>
        <fullName evidence="2">Zinc finger CCHC-type and RNA-binding motif-containing protein 1</fullName>
    </recommendedName>
    <alternativeName>
        <fullName evidence="11">U11/U12 small nuclear ribonucleoprotein 31 kDa protein</fullName>
    </alternativeName>
</protein>
<dbReference type="InterPro" id="IPR001878">
    <property type="entry name" value="Znf_CCHC"/>
</dbReference>
<evidence type="ECO:0000256" key="8">
    <source>
        <dbReference type="ARBA" id="ARBA00022884"/>
    </source>
</evidence>
<dbReference type="EMBL" id="CAJFCJ010000011">
    <property type="protein sequence ID" value="CAD5119703.1"/>
    <property type="molecule type" value="Genomic_DNA"/>
</dbReference>
<evidence type="ECO:0000256" key="7">
    <source>
        <dbReference type="ARBA" id="ARBA00022833"/>
    </source>
</evidence>
<dbReference type="GO" id="GO:0008270">
    <property type="term" value="F:zinc ion binding"/>
    <property type="evidence" value="ECO:0007669"/>
    <property type="project" value="UniProtKB-KW"/>
</dbReference>
<evidence type="ECO:0000256" key="14">
    <source>
        <dbReference type="SAM" id="MobiDB-lite"/>
    </source>
</evidence>
<dbReference type="Proteomes" id="UP000549394">
    <property type="component" value="Unassembled WGS sequence"/>
</dbReference>
<dbReference type="Pfam" id="PF00098">
    <property type="entry name" value="zf-CCHC"/>
    <property type="match status" value="1"/>
</dbReference>
<keyword evidence="6 12" id="KW-0863">Zinc-finger</keyword>
<dbReference type="GO" id="GO:0003723">
    <property type="term" value="F:RNA binding"/>
    <property type="evidence" value="ECO:0007669"/>
    <property type="project" value="UniProtKB-UniRule"/>
</dbReference>
<evidence type="ECO:0000256" key="11">
    <source>
        <dbReference type="ARBA" id="ARBA00032031"/>
    </source>
</evidence>
<dbReference type="GO" id="GO:0005689">
    <property type="term" value="C:U12-type spliceosomal complex"/>
    <property type="evidence" value="ECO:0007669"/>
    <property type="project" value="InterPro"/>
</dbReference>
<dbReference type="Pfam" id="PF00076">
    <property type="entry name" value="RRM_1"/>
    <property type="match status" value="1"/>
</dbReference>
<dbReference type="InterPro" id="IPR044598">
    <property type="entry name" value="ZCRB1"/>
</dbReference>
<keyword evidence="5" id="KW-0747">Spliceosome</keyword>
<feature type="compositionally biased region" description="Basic residues" evidence="14">
    <location>
        <begin position="131"/>
        <end position="144"/>
    </location>
</feature>
<dbReference type="OrthoDB" id="267048at2759"/>
<dbReference type="PROSITE" id="PS50158">
    <property type="entry name" value="ZF_CCHC"/>
    <property type="match status" value="1"/>
</dbReference>
<keyword evidence="10" id="KW-0539">Nucleus</keyword>
<dbReference type="InterPro" id="IPR036875">
    <property type="entry name" value="Znf_CCHC_sf"/>
</dbReference>
<dbReference type="PANTHER" id="PTHR46259">
    <property type="entry name" value="ZINC FINGER CCHC-TYPE AND RNA-BINDING MOTIF-CONTAINING PROTEIN 1"/>
    <property type="match status" value="1"/>
</dbReference>
<keyword evidence="3" id="KW-0507">mRNA processing</keyword>
<dbReference type="FunFam" id="4.10.60.10:FF:000009">
    <property type="entry name" value="Zinc finger CCHC-type and RNA-binding motif-containing protein 1"/>
    <property type="match status" value="1"/>
</dbReference>